<feature type="domain" description="T6SS immunity protein Tdi1 C-terminal" evidence="3">
    <location>
        <begin position="155"/>
        <end position="212"/>
    </location>
</feature>
<evidence type="ECO:0000259" key="2">
    <source>
        <dbReference type="Pfam" id="PF08887"/>
    </source>
</evidence>
<dbReference type="EMBL" id="JACCPJ010000015">
    <property type="protein sequence ID" value="NZD65804.1"/>
    <property type="molecule type" value="Genomic_DNA"/>
</dbReference>
<comment type="caution">
    <text evidence="4">The sequence shown here is derived from an EMBL/GenBank/DDBJ whole genome shotgun (WGS) entry which is preliminary data.</text>
</comment>
<dbReference type="Pfam" id="PF08906">
    <property type="entry name" value="T6SS_Tdi1_C"/>
    <property type="match status" value="1"/>
</dbReference>
<name>A0A7Z0UHE4_9HYPH</name>
<proteinExistence type="predicted"/>
<dbReference type="InterPro" id="IPR015002">
    <property type="entry name" value="T6SS_Tdi1_C"/>
</dbReference>
<protein>
    <submittedName>
        <fullName evidence="4">DUF1851 domain-containing protein</fullName>
    </submittedName>
</protein>
<evidence type="ECO:0000259" key="3">
    <source>
        <dbReference type="Pfam" id="PF08906"/>
    </source>
</evidence>
<accession>A0A7Z0UHE4</accession>
<sequence length="244" mass="28175">MAEKSNYNIFEIKWFDEFLSAYKIDNVINPSEAEIEAYRGKLPDSLLRFWTDHGWCSWSDGQYWLCNPSLPKAVLDYVFRGDPELDPKEMYAFGYTAFGEIDIWYGDAMIRLNLPRGEVDVDNRGYNEEHQRQWTDEVMLGLCFSGRFSPVTPPWEDENRKNMMPQAFETLGPLTWGQIYGFAPALNLGGRSTLTNLQKMPLVEHLVFLASMEPPTYYDYTPPARGERSLGTVTPRRTIGPQSR</sequence>
<dbReference type="Proteomes" id="UP000532162">
    <property type="component" value="Unassembled WGS sequence"/>
</dbReference>
<organism evidence="4 5">
    <name type="scientific">Rhizobium changzhiense</name>
    <dbReference type="NCBI Taxonomy" id="2692317"/>
    <lineage>
        <taxon>Bacteria</taxon>
        <taxon>Pseudomonadati</taxon>
        <taxon>Pseudomonadota</taxon>
        <taxon>Alphaproteobacteria</taxon>
        <taxon>Hyphomicrobiales</taxon>
        <taxon>Rhizobiaceae</taxon>
        <taxon>Rhizobium/Agrobacterium group</taxon>
        <taxon>Rhizobium</taxon>
    </lineage>
</organism>
<feature type="region of interest" description="Disordered" evidence="1">
    <location>
        <begin position="220"/>
        <end position="244"/>
    </location>
</feature>
<gene>
    <name evidence="4" type="ORF">HX900_32505</name>
</gene>
<evidence type="ECO:0000313" key="5">
    <source>
        <dbReference type="Proteomes" id="UP000532162"/>
    </source>
</evidence>
<dbReference type="RefSeq" id="WP_180697220.1">
    <property type="nucleotide sequence ID" value="NZ_JACCPJ010000015.1"/>
</dbReference>
<dbReference type="Pfam" id="PF08887">
    <property type="entry name" value="GAD-like"/>
    <property type="match status" value="1"/>
</dbReference>
<evidence type="ECO:0000256" key="1">
    <source>
        <dbReference type="SAM" id="MobiDB-lite"/>
    </source>
</evidence>
<feature type="domain" description="GAD-related" evidence="2">
    <location>
        <begin position="13"/>
        <end position="113"/>
    </location>
</feature>
<evidence type="ECO:0000313" key="4">
    <source>
        <dbReference type="EMBL" id="NZD65804.1"/>
    </source>
</evidence>
<dbReference type="InterPro" id="IPR014983">
    <property type="entry name" value="GAD-rel"/>
</dbReference>
<dbReference type="AlphaFoldDB" id="A0A7Z0UHE4"/>
<reference evidence="4 5" key="1">
    <citation type="submission" date="2020-07" db="EMBL/GenBank/DDBJ databases">
        <authorList>
            <person name="Sun Q."/>
        </authorList>
    </citation>
    <scope>NUCLEOTIDE SEQUENCE [LARGE SCALE GENOMIC DNA]</scope>
    <source>
        <strain evidence="4 5">WYCCWR 11290</strain>
    </source>
</reference>